<gene>
    <name evidence="2" type="ORF">E9228_002244</name>
</gene>
<dbReference type="PROSITE" id="PS51857">
    <property type="entry name" value="CSD_2"/>
    <property type="match status" value="1"/>
</dbReference>
<reference evidence="2 3" key="1">
    <citation type="submission" date="2020-03" db="EMBL/GenBank/DDBJ databases">
        <title>Above-ground endophytic microbial communities from plants in different locations in the United States.</title>
        <authorList>
            <person name="Frank C."/>
        </authorList>
    </citation>
    <scope>NUCLEOTIDE SEQUENCE [LARGE SCALE GENOMIC DNA]</scope>
    <source>
        <strain evidence="2 3">WW7</strain>
    </source>
</reference>
<dbReference type="RefSeq" id="WP_208385844.1">
    <property type="nucleotide sequence ID" value="NZ_JAAOYO010000003.1"/>
</dbReference>
<evidence type="ECO:0000313" key="2">
    <source>
        <dbReference type="EMBL" id="NII41597.1"/>
    </source>
</evidence>
<dbReference type="EMBL" id="JAAOYO010000003">
    <property type="protein sequence ID" value="NII41597.1"/>
    <property type="molecule type" value="Genomic_DNA"/>
</dbReference>
<proteinExistence type="predicted"/>
<sequence length="121" mass="12458">MTTTTTGTVRSWRADEGWGVVDLDPVVGGDPCLPAVRDVWVHFSAVVGRDLRYLVPGERVTVDWEAVPHPPHGGQASAVTVADGVSADGADGVSAADAADATGSGVMDSTLTIRWDDGSPS</sequence>
<feature type="domain" description="CSD" evidence="1">
    <location>
        <begin position="4"/>
        <end position="83"/>
    </location>
</feature>
<dbReference type="Gene3D" id="2.40.50.140">
    <property type="entry name" value="Nucleic acid-binding proteins"/>
    <property type="match status" value="1"/>
</dbReference>
<evidence type="ECO:0000313" key="3">
    <source>
        <dbReference type="Proteomes" id="UP001318300"/>
    </source>
</evidence>
<accession>A0ABX0T7W7</accession>
<evidence type="ECO:0000259" key="1">
    <source>
        <dbReference type="PROSITE" id="PS51857"/>
    </source>
</evidence>
<dbReference type="SUPFAM" id="SSF50249">
    <property type="entry name" value="Nucleic acid-binding proteins"/>
    <property type="match status" value="1"/>
</dbReference>
<dbReference type="InterPro" id="IPR002059">
    <property type="entry name" value="CSP_DNA-bd"/>
</dbReference>
<dbReference type="InterPro" id="IPR012340">
    <property type="entry name" value="NA-bd_OB-fold"/>
</dbReference>
<name>A0ABX0T7W7_9MICO</name>
<keyword evidence="3" id="KW-1185">Reference proteome</keyword>
<organism evidence="2 3">
    <name type="scientific">Curtobacterium salicis</name>
    <dbReference type="NCBI Taxonomy" id="1779862"/>
    <lineage>
        <taxon>Bacteria</taxon>
        <taxon>Bacillati</taxon>
        <taxon>Actinomycetota</taxon>
        <taxon>Actinomycetes</taxon>
        <taxon>Micrococcales</taxon>
        <taxon>Microbacteriaceae</taxon>
        <taxon>Curtobacterium</taxon>
    </lineage>
</organism>
<comment type="caution">
    <text evidence="2">The sequence shown here is derived from an EMBL/GenBank/DDBJ whole genome shotgun (WGS) entry which is preliminary data.</text>
</comment>
<dbReference type="Proteomes" id="UP001318300">
    <property type="component" value="Unassembled WGS sequence"/>
</dbReference>
<protein>
    <submittedName>
        <fullName evidence="2">Cold shock CspA family protein</fullName>
    </submittedName>
</protein>